<feature type="chain" id="PRO_5016296005" evidence="2">
    <location>
        <begin position="29"/>
        <end position="1841"/>
    </location>
</feature>
<keyword evidence="1" id="KW-0175">Coiled coil</keyword>
<name>A0A317ZFY4_9BACT</name>
<feature type="signal peptide" evidence="2">
    <location>
        <begin position="1"/>
        <end position="28"/>
    </location>
</feature>
<evidence type="ECO:0000313" key="3">
    <source>
        <dbReference type="EMBL" id="PXA03792.1"/>
    </source>
</evidence>
<dbReference type="Proteomes" id="UP000247099">
    <property type="component" value="Unassembled WGS sequence"/>
</dbReference>
<evidence type="ECO:0000256" key="1">
    <source>
        <dbReference type="SAM" id="Coils"/>
    </source>
</evidence>
<proteinExistence type="predicted"/>
<keyword evidence="2" id="KW-0732">Signal</keyword>
<dbReference type="InParanoid" id="A0A317ZFY4"/>
<comment type="caution">
    <text evidence="3">The sequence shown here is derived from an EMBL/GenBank/DDBJ whole genome shotgun (WGS) entry which is preliminary data.</text>
</comment>
<dbReference type="EMBL" id="QHJQ01000007">
    <property type="protein sequence ID" value="PXA03792.1"/>
    <property type="molecule type" value="Genomic_DNA"/>
</dbReference>
<sequence>MFSRFFSYFVSIFCICLLAAGLSSPLVAATSYDIDSPQITRDFILTGDNQGPARDGVAVSMSADISTDTSESADYRFLWELQVQASDGSWSVVPLVASNDSYATQAVFVDIDNDSGTPEPSSQTIFESDSFETSQVLDPYKNYRIRGRLQKYSYNVFLGFYTWSTVGGNEYSGSSNLYQFTNTSSADDPLNIIATLDSTSLSNPFLLDGATSPDKRAFTVDLAATVRRWDRYDSSVTSSYVRFEYEVELREKSTGNVIPLQQSTFSDSKYIDSYFYNSFTFTSVPRIRSISNSLQIIPSEQLDPLNEEYEVDVTITHKENPITGTYATGNVQTLQDLRLYDFNGELYFGGRITQLKNFTRDPQPSTTDGAGYVAMTLTGVDGHLDGLADYTYDATSSVSIHLLADGTATVQGLGANIPITPPNTPDTGTAAGVRFQRENTELQINGLYSDLTAYLPQGMGYVPVGGNNRRLAATIDFSGVSLDDQLGPQNAALKFIPGSPVRVLEETKPAYVTSDQILWETTTGKFTISHSSGNAGYVRDEEADYLAGAPVDPAKQTKADNSGYYHALASVDGASSLIVTDVDGTAEMDVAYNLNSGSFKTHFPYGVAVPHSGGEITIAADAVTAGFLNLSSVLTLTYDQTCAADACGTGEQEGSLTLDPGALVFTADGGLVGSGSLQGTGDQRQLSWGYIEALSSSGSPVYAQQLGAFSNATFHATGHFIRGAGGSFAEFNSGGAGDRAARSAPADTLLAAVKGTTETDARTMARPGSTADQGGNYYYAGINLETASDGAVTGVATIGDQTVPYGLRGCNKFYVRKVGVTGTVEAVPGSFPQALTILGYDFAFDYYGLGYLDSTTSPSGSFTKGSVATPFPTDATFNFEGLSFTCLGGLAEARLPTGGLATLFDYWNADIDIAALGFTSSGSCNPANEAYLTLGATGYSTLVDQPLHGTVGVRPNGQLIDLDFSLAEGLETQITSRFRLPNSLKLDGPEEEQYELTTVSEAYLNAYDATSEQTEGDGRLNFAAKIDVPFFEDLAGHIRTTASKNTNPKAVADLMGGWTEGGQTFFTTSFFDTGNRGFPAGVDEALYRNESGASGDPTPYLITARQEWLNVVEFSYPLDWSSALRTFSAFKPEQQEDLLVIQVDHQLDYLSAERAEISFGAQYEGLPRINLTNFVFNKIEEQTGVLQAATDALRGETVDALDQGIQQIDSLLQDQIDDLIEGFMAGAVDPIIDDLYGELQTAASTTNTVTAWQTEVGNKAEKFFVNNVDANSQDLRAAIQTLAKPVGEANSVIAKIDNALEDLQIALRSVHDRVYLENGEVKLTPPSGPYDTLDGLLYEESGEFQIVETLIARLIDEVGGELGDELAGMLNDSLSGPTGELQDLINEQLDKVRPSLERIRAVIAELDSQIGDIRNEIEDNTAFLAEFEDILNAADSQIQAATADLRDVVDAFILADIPAPDRFEEYTAEEIKQRIRSEIKDKIRGMAFVREFQQVIRQKLYDVDLAIKEGIDSAFAQVNTTLKNLLSQYLAGFDDSINGAIGDINSVVGSGEFDGFAHINGDALRLLRVDAAIQFKVPKEMEFEGYFQIKQLASDGSGSCSYSAEGTPAKEITLGTPGVPVEWLSPGMEIAVEGKVTYSDKPLGLGGKIEMVGGSFNFEAFEITDLGAAMSFGKTENYLAAKVGLKFQSYDVYGGVFFGQTCTITPVELVNEEAAGVIGSPDPTFTGAYVYGEAHIPVSEAILGIPATCMFRITAGVGAGAFYFVEGPTFGGQILLAVSGEALCLVGVNGEVSMIGAKVGDDLRYRGRGTVGGRVGSCPLCVKFSKSIILEYINDRWKFQL</sequence>
<keyword evidence="4" id="KW-1185">Reference proteome</keyword>
<gene>
    <name evidence="3" type="ORF">DDZ13_10930</name>
</gene>
<protein>
    <submittedName>
        <fullName evidence="3">Uncharacterized protein</fullName>
    </submittedName>
</protein>
<reference evidence="3 4" key="1">
    <citation type="submission" date="2018-05" db="EMBL/GenBank/DDBJ databases">
        <title>Coraliomargarita sinensis sp. nov., isolated from a marine solar saltern.</title>
        <authorList>
            <person name="Zhou L.Y."/>
        </authorList>
    </citation>
    <scope>NUCLEOTIDE SEQUENCE [LARGE SCALE GENOMIC DNA]</scope>
    <source>
        <strain evidence="3 4">WN38</strain>
    </source>
</reference>
<accession>A0A317ZFY4</accession>
<evidence type="ECO:0000313" key="4">
    <source>
        <dbReference type="Proteomes" id="UP000247099"/>
    </source>
</evidence>
<organism evidence="3 4">
    <name type="scientific">Coraliomargarita sinensis</name>
    <dbReference type="NCBI Taxonomy" id="2174842"/>
    <lineage>
        <taxon>Bacteria</taxon>
        <taxon>Pseudomonadati</taxon>
        <taxon>Verrucomicrobiota</taxon>
        <taxon>Opitutia</taxon>
        <taxon>Puniceicoccales</taxon>
        <taxon>Coraliomargaritaceae</taxon>
        <taxon>Coraliomargarita</taxon>
    </lineage>
</organism>
<evidence type="ECO:0000256" key="2">
    <source>
        <dbReference type="SAM" id="SignalP"/>
    </source>
</evidence>
<feature type="coiled-coil region" evidence="1">
    <location>
        <begin position="1396"/>
        <end position="1444"/>
    </location>
</feature>